<feature type="region of interest" description="Disordered" evidence="5">
    <location>
        <begin position="1"/>
        <end position="28"/>
    </location>
</feature>
<dbReference type="InterPro" id="IPR002104">
    <property type="entry name" value="Integrase_catalytic"/>
</dbReference>
<dbReference type="CDD" id="cd01189">
    <property type="entry name" value="INT_ICEBs1_C_like"/>
    <property type="match status" value="1"/>
</dbReference>
<dbReference type="EMBL" id="FNSA01000003">
    <property type="protein sequence ID" value="SEC94619.1"/>
    <property type="molecule type" value="Genomic_DNA"/>
</dbReference>
<evidence type="ECO:0000256" key="5">
    <source>
        <dbReference type="SAM" id="MobiDB-lite"/>
    </source>
</evidence>
<dbReference type="PROSITE" id="PS51898">
    <property type="entry name" value="TYR_RECOMBINASE"/>
    <property type="match status" value="1"/>
</dbReference>
<dbReference type="Pfam" id="PF00589">
    <property type="entry name" value="Phage_integrase"/>
    <property type="match status" value="1"/>
</dbReference>
<keyword evidence="3" id="KW-0233">DNA recombination</keyword>
<dbReference type="Gene3D" id="1.10.150.130">
    <property type="match status" value="1"/>
</dbReference>
<sequence>MQKRNRRSGVEDRWTRADGQPSARHGKGLRWMGRYVAGDGRERTKSFGLKKDAQRWLEQQVSDQVTGTWTDPELAAQTFGAVAEKWIATKASRKPKTVAGYRSILDTVALPRWRDVPLGDIRFDDMQVWISGLSADGSTRFAGRGLSASRVIQTHQVVGSVLRFSVKARYIATNPAEDVELPGKVEVEQRYLSHEQAHRLAVACGEYRTFVLVLTYCGLRFGEAIALTVGRVDLDARRITVAKSVTYVTGQGQVEGAPKNSSTRRVPVPKFLVPLLRTELDGREDDELVFPGREGGWLTEGQVRWVFDKAATTVGEKGLTPHQLRHTCASLAIRGGANVKVLQTLLGHKTATLTLDRYGHLFPDDLDRVSDSFDAAADQLRTGGKLSLVKQWRIPL</sequence>
<feature type="domain" description="Tyr recombinase" evidence="6">
    <location>
        <begin position="187"/>
        <end position="371"/>
    </location>
</feature>
<dbReference type="AlphaFoldDB" id="A0A1H4WMN0"/>
<dbReference type="InterPro" id="IPR050090">
    <property type="entry name" value="Tyrosine_recombinase_XerCD"/>
</dbReference>
<evidence type="ECO:0000313" key="8">
    <source>
        <dbReference type="EMBL" id="SEC94619.1"/>
    </source>
</evidence>
<organism evidence="8 9">
    <name type="scientific">Tsukamurella tyrosinosolvens</name>
    <dbReference type="NCBI Taxonomy" id="57704"/>
    <lineage>
        <taxon>Bacteria</taxon>
        <taxon>Bacillati</taxon>
        <taxon>Actinomycetota</taxon>
        <taxon>Actinomycetes</taxon>
        <taxon>Mycobacteriales</taxon>
        <taxon>Tsukamurellaceae</taxon>
        <taxon>Tsukamurella</taxon>
    </lineage>
</organism>
<evidence type="ECO:0000259" key="7">
    <source>
        <dbReference type="PROSITE" id="PS51900"/>
    </source>
</evidence>
<dbReference type="Proteomes" id="UP000182241">
    <property type="component" value="Unassembled WGS sequence"/>
</dbReference>
<dbReference type="PANTHER" id="PTHR30349:SF64">
    <property type="entry name" value="PROPHAGE INTEGRASE INTD-RELATED"/>
    <property type="match status" value="1"/>
</dbReference>
<evidence type="ECO:0000313" key="9">
    <source>
        <dbReference type="Proteomes" id="UP000182241"/>
    </source>
</evidence>
<dbReference type="InterPro" id="IPR010998">
    <property type="entry name" value="Integrase_recombinase_N"/>
</dbReference>
<dbReference type="SUPFAM" id="SSF56349">
    <property type="entry name" value="DNA breaking-rejoining enzymes"/>
    <property type="match status" value="1"/>
</dbReference>
<protein>
    <submittedName>
        <fullName evidence="8">Site-specific recombinase XerD</fullName>
    </submittedName>
</protein>
<dbReference type="GO" id="GO:0015074">
    <property type="term" value="P:DNA integration"/>
    <property type="evidence" value="ECO:0007669"/>
    <property type="project" value="InterPro"/>
</dbReference>
<dbReference type="PROSITE" id="PS51900">
    <property type="entry name" value="CB"/>
    <property type="match status" value="1"/>
</dbReference>
<dbReference type="InterPro" id="IPR044068">
    <property type="entry name" value="CB"/>
</dbReference>
<evidence type="ECO:0000256" key="1">
    <source>
        <dbReference type="ARBA" id="ARBA00008857"/>
    </source>
</evidence>
<accession>A0A1H4WMN0</accession>
<feature type="domain" description="Core-binding (CB)" evidence="7">
    <location>
        <begin position="77"/>
        <end position="166"/>
    </location>
</feature>
<keyword evidence="2 4" id="KW-0238">DNA-binding</keyword>
<dbReference type="InterPro" id="IPR011010">
    <property type="entry name" value="DNA_brk_join_enz"/>
</dbReference>
<evidence type="ECO:0000256" key="3">
    <source>
        <dbReference type="ARBA" id="ARBA00023172"/>
    </source>
</evidence>
<dbReference type="Gene3D" id="1.10.443.10">
    <property type="entry name" value="Intergrase catalytic core"/>
    <property type="match status" value="1"/>
</dbReference>
<reference evidence="9" key="1">
    <citation type="submission" date="2016-10" db="EMBL/GenBank/DDBJ databases">
        <authorList>
            <person name="Varghese N."/>
            <person name="Submissions S."/>
        </authorList>
    </citation>
    <scope>NUCLEOTIDE SEQUENCE [LARGE SCALE GENOMIC DNA]</scope>
    <source>
        <strain evidence="9">DSM 44234</strain>
    </source>
</reference>
<dbReference type="InterPro" id="IPR013762">
    <property type="entry name" value="Integrase-like_cat_sf"/>
</dbReference>
<comment type="similarity">
    <text evidence="1">Belongs to the 'phage' integrase family.</text>
</comment>
<dbReference type="GO" id="GO:0003677">
    <property type="term" value="F:DNA binding"/>
    <property type="evidence" value="ECO:0007669"/>
    <property type="project" value="UniProtKB-UniRule"/>
</dbReference>
<keyword evidence="9" id="KW-1185">Reference proteome</keyword>
<dbReference type="STRING" id="57704.SAMN04489793_3616"/>
<evidence type="ECO:0000256" key="2">
    <source>
        <dbReference type="ARBA" id="ARBA00023125"/>
    </source>
</evidence>
<evidence type="ECO:0000256" key="4">
    <source>
        <dbReference type="PROSITE-ProRule" id="PRU01248"/>
    </source>
</evidence>
<name>A0A1H4WMN0_TSUTY</name>
<dbReference type="PANTHER" id="PTHR30349">
    <property type="entry name" value="PHAGE INTEGRASE-RELATED"/>
    <property type="match status" value="1"/>
</dbReference>
<dbReference type="GO" id="GO:0006310">
    <property type="term" value="P:DNA recombination"/>
    <property type="evidence" value="ECO:0007669"/>
    <property type="project" value="UniProtKB-KW"/>
</dbReference>
<dbReference type="RefSeq" id="WP_074850675.1">
    <property type="nucleotide sequence ID" value="NZ_FNSA01000003.1"/>
</dbReference>
<gene>
    <name evidence="8" type="ORF">SAMN04489793_3616</name>
</gene>
<dbReference type="OrthoDB" id="1822491at2"/>
<proteinExistence type="inferred from homology"/>
<evidence type="ECO:0000259" key="6">
    <source>
        <dbReference type="PROSITE" id="PS51898"/>
    </source>
</evidence>